<dbReference type="AlphaFoldDB" id="A0A9W5AYL7"/>
<protein>
    <submittedName>
        <fullName evidence="1">Uncharacterized protein</fullName>
    </submittedName>
</protein>
<comment type="caution">
    <text evidence="1">The sequence shown here is derived from an EMBL/GenBank/DDBJ whole genome shotgun (WGS) entry which is preliminary data.</text>
</comment>
<dbReference type="Proteomes" id="UP000191933">
    <property type="component" value="Unassembled WGS sequence"/>
</dbReference>
<proteinExistence type="predicted"/>
<reference evidence="1 2" key="1">
    <citation type="submission" date="2016-01" db="EMBL/GenBank/DDBJ databases">
        <authorList>
            <person name="Regsiter A."/>
            <person name="william w."/>
        </authorList>
    </citation>
    <scope>NUCLEOTIDE SEQUENCE [LARGE SCALE GENOMIC DNA]</scope>
    <source>
        <strain evidence="1 2">CFBP 5494</strain>
    </source>
</reference>
<organism evidence="1 2">
    <name type="scientific">Agrobacterium genomosp. 2 str. CFBP 5494</name>
    <dbReference type="NCBI Taxonomy" id="1183436"/>
    <lineage>
        <taxon>Bacteria</taxon>
        <taxon>Pseudomonadati</taxon>
        <taxon>Pseudomonadota</taxon>
        <taxon>Alphaproteobacteria</taxon>
        <taxon>Hyphomicrobiales</taxon>
        <taxon>Rhizobiaceae</taxon>
        <taxon>Rhizobium/Agrobacterium group</taxon>
        <taxon>Agrobacterium</taxon>
        <taxon>Agrobacterium tumefaciens complex</taxon>
    </lineage>
</organism>
<evidence type="ECO:0000313" key="1">
    <source>
        <dbReference type="EMBL" id="CUW86933.1"/>
    </source>
</evidence>
<gene>
    <name evidence="1" type="ORF">AGR2A_Cc110230</name>
</gene>
<sequence>MTHLNRFLLHLRHHPSSLSQRRFDIVIPSSFQRMGMAVERRRHSDFFAGRPLRFVEAKSSSSFSVMDFSMLFEAPFKLDFFVSPLLAASAAPAAFCWAFDLAGMSCLP</sequence>
<keyword evidence="2" id="KW-1185">Reference proteome</keyword>
<dbReference type="EMBL" id="FBVY01000003">
    <property type="protein sequence ID" value="CUW86933.1"/>
    <property type="molecule type" value="Genomic_DNA"/>
</dbReference>
<accession>A0A9W5AYL7</accession>
<evidence type="ECO:0000313" key="2">
    <source>
        <dbReference type="Proteomes" id="UP000191933"/>
    </source>
</evidence>
<name>A0A9W5AYL7_9HYPH</name>